<dbReference type="InterPro" id="IPR002397">
    <property type="entry name" value="Cyt_P450_B"/>
</dbReference>
<evidence type="ECO:0000256" key="2">
    <source>
        <dbReference type="RuleBase" id="RU000461"/>
    </source>
</evidence>
<comment type="caution">
    <text evidence="3">The sequence shown here is derived from an EMBL/GenBank/DDBJ whole genome shotgun (WGS) entry which is preliminary data.</text>
</comment>
<dbReference type="Pfam" id="PF00067">
    <property type="entry name" value="p450"/>
    <property type="match status" value="1"/>
</dbReference>
<dbReference type="Proteomes" id="UP001551482">
    <property type="component" value="Unassembled WGS sequence"/>
</dbReference>
<keyword evidence="2" id="KW-0408">Iron</keyword>
<protein>
    <submittedName>
        <fullName evidence="3">Cytochrome P450</fullName>
    </submittedName>
</protein>
<evidence type="ECO:0000313" key="4">
    <source>
        <dbReference type="Proteomes" id="UP001551482"/>
    </source>
</evidence>
<gene>
    <name evidence="3" type="ORF">AB0C36_15000</name>
</gene>
<dbReference type="PROSITE" id="PS00086">
    <property type="entry name" value="CYTOCHROME_P450"/>
    <property type="match status" value="1"/>
</dbReference>
<dbReference type="PANTHER" id="PTHR46696:SF1">
    <property type="entry name" value="CYTOCHROME P450 YJIB-RELATED"/>
    <property type="match status" value="1"/>
</dbReference>
<dbReference type="RefSeq" id="WP_358353775.1">
    <property type="nucleotide sequence ID" value="NZ_JBEZFP010000032.1"/>
</dbReference>
<keyword evidence="2" id="KW-0479">Metal-binding</keyword>
<comment type="similarity">
    <text evidence="1 2">Belongs to the cytochrome P450 family.</text>
</comment>
<dbReference type="PANTHER" id="PTHR46696">
    <property type="entry name" value="P450, PUTATIVE (EUROFUNG)-RELATED"/>
    <property type="match status" value="1"/>
</dbReference>
<keyword evidence="2" id="KW-0560">Oxidoreductase</keyword>
<dbReference type="InterPro" id="IPR017972">
    <property type="entry name" value="Cyt_P450_CS"/>
</dbReference>
<keyword evidence="4" id="KW-1185">Reference proteome</keyword>
<proteinExistence type="inferred from homology"/>
<dbReference type="Gene3D" id="1.10.630.10">
    <property type="entry name" value="Cytochrome P450"/>
    <property type="match status" value="1"/>
</dbReference>
<keyword evidence="2" id="KW-0349">Heme</keyword>
<organism evidence="3 4">
    <name type="scientific">Streptodolium elevatio</name>
    <dbReference type="NCBI Taxonomy" id="3157996"/>
    <lineage>
        <taxon>Bacteria</taxon>
        <taxon>Bacillati</taxon>
        <taxon>Actinomycetota</taxon>
        <taxon>Actinomycetes</taxon>
        <taxon>Kitasatosporales</taxon>
        <taxon>Streptomycetaceae</taxon>
        <taxon>Streptodolium</taxon>
    </lineage>
</organism>
<dbReference type="EMBL" id="JBEZFP010000032">
    <property type="protein sequence ID" value="MEU8134811.1"/>
    <property type="molecule type" value="Genomic_DNA"/>
</dbReference>
<name>A0ABV3DGK0_9ACTN</name>
<dbReference type="PRINTS" id="PR00359">
    <property type="entry name" value="BP450"/>
</dbReference>
<reference evidence="3 4" key="1">
    <citation type="submission" date="2024-06" db="EMBL/GenBank/DDBJ databases">
        <title>The Natural Products Discovery Center: Release of the First 8490 Sequenced Strains for Exploring Actinobacteria Biosynthetic Diversity.</title>
        <authorList>
            <person name="Kalkreuter E."/>
            <person name="Kautsar S.A."/>
            <person name="Yang D."/>
            <person name="Bader C.D."/>
            <person name="Teijaro C.N."/>
            <person name="Fluegel L."/>
            <person name="Davis C.M."/>
            <person name="Simpson J.R."/>
            <person name="Lauterbach L."/>
            <person name="Steele A.D."/>
            <person name="Gui C."/>
            <person name="Meng S."/>
            <person name="Li G."/>
            <person name="Viehrig K."/>
            <person name="Ye F."/>
            <person name="Su P."/>
            <person name="Kiefer A.F."/>
            <person name="Nichols A."/>
            <person name="Cepeda A.J."/>
            <person name="Yan W."/>
            <person name="Fan B."/>
            <person name="Jiang Y."/>
            <person name="Adhikari A."/>
            <person name="Zheng C.-J."/>
            <person name="Schuster L."/>
            <person name="Cowan T.M."/>
            <person name="Smanski M.J."/>
            <person name="Chevrette M.G."/>
            <person name="De Carvalho L.P.S."/>
            <person name="Shen B."/>
        </authorList>
    </citation>
    <scope>NUCLEOTIDE SEQUENCE [LARGE SCALE GENOMIC DNA]</scope>
    <source>
        <strain evidence="3 4">NPDC048946</strain>
    </source>
</reference>
<keyword evidence="2" id="KW-0503">Monooxygenase</keyword>
<evidence type="ECO:0000256" key="1">
    <source>
        <dbReference type="ARBA" id="ARBA00010617"/>
    </source>
</evidence>
<dbReference type="SUPFAM" id="SSF48264">
    <property type="entry name" value="Cytochrome P450"/>
    <property type="match status" value="1"/>
</dbReference>
<dbReference type="InterPro" id="IPR001128">
    <property type="entry name" value="Cyt_P450"/>
</dbReference>
<sequence length="424" mass="46107">MNTGSAPRHAVPDLADPGLYADHDPHAVWRALRAYDPVYWQPVGAPHAARGQGAGGPRPDAGLGFWAATRYADVDRILRDHEVFTSERGTLLSLIGRPDPAAGHQMAATDPPRHDALRAPLHKAMRVRSVDAHTREVRAGIRALLPLDGGPFDFAAGMRDLPLVVLGLLLGLPEADRPHLARLAMTASAEDDPDLMLPEGPAATLRRAHRELFAYFTDLVRARARDPRDDLVGIMLGMRHDGVRMPPAAIVSNCYSLLLGAAVTLSQVPVATVMALAENGGYAAWAARPDLLDSGIEESLRWATPARYFMRTTRRPVELSGVVVPEGQPVVAFLASANRDRRVFTDPDVFDVARRPNRHLAFGAGPHYCIGANMARLTLRLLFTELFAAYAKLDVVGEPVRIRSVFLAGVKSLPVQGRLRRAPV</sequence>
<dbReference type="InterPro" id="IPR036396">
    <property type="entry name" value="Cyt_P450_sf"/>
</dbReference>
<accession>A0ABV3DGK0</accession>
<evidence type="ECO:0000313" key="3">
    <source>
        <dbReference type="EMBL" id="MEU8134811.1"/>
    </source>
</evidence>